<gene>
    <name evidence="1" type="ORF">BK673_10875</name>
</gene>
<proteinExistence type="predicted"/>
<reference evidence="1 2" key="1">
    <citation type="submission" date="2016-10" db="EMBL/GenBank/DDBJ databases">
        <title>Comparative genome analysis of multiple Pseudomonas spp. focuses on biocontrol and plant growth promoting traits.</title>
        <authorList>
            <person name="Tao X.-Y."/>
            <person name="Taylor C.G."/>
        </authorList>
    </citation>
    <scope>NUCLEOTIDE SEQUENCE [LARGE SCALE GENOMIC DNA]</scope>
    <source>
        <strain evidence="1 2">36G2</strain>
    </source>
</reference>
<organism evidence="1 2">
    <name type="scientific">Pseudomonas fluorescens</name>
    <dbReference type="NCBI Taxonomy" id="294"/>
    <lineage>
        <taxon>Bacteria</taxon>
        <taxon>Pseudomonadati</taxon>
        <taxon>Pseudomonadota</taxon>
        <taxon>Gammaproteobacteria</taxon>
        <taxon>Pseudomonadales</taxon>
        <taxon>Pseudomonadaceae</taxon>
        <taxon>Pseudomonas</taxon>
    </lineage>
</organism>
<evidence type="ECO:0000313" key="2">
    <source>
        <dbReference type="Proteomes" id="UP000283619"/>
    </source>
</evidence>
<dbReference type="AlphaFoldDB" id="A0A423P7L8"/>
<comment type="caution">
    <text evidence="1">The sequence shown here is derived from an EMBL/GenBank/DDBJ whole genome shotgun (WGS) entry which is preliminary data.</text>
</comment>
<evidence type="ECO:0000313" key="1">
    <source>
        <dbReference type="EMBL" id="ROO10417.1"/>
    </source>
</evidence>
<sequence length="703" mass="76043">MEIYLDLTNTLVGSGSVSSANGSWSAAVAELPAGPVSLVASQIFQNVRSGVGQARGFKIRPPQLRNIATNIGLDGLITFNGDGYTGATVEIVRVSGPDAPPISPVPVVNGKWGATAADWPFGEYGFRHQQKVPDGANGWIESLPSSTSYFTKYMRDITDPSYTKVYRPVFSGKGYNGATVSFYHPGGDLKAAPDAVVSGGTWSSTANEDWGPVKDREVHIQQCLEEHCSLNRVVLKVSIAPLPPTVDEPPREGLRPTFRGTCLEGATVSISFSGDNNVYAGIVVGDTWTFQRTQPFPADVPQTIFVTQTAADQTSEAQSREFTLYPAMFTPVITYPAEGSDVGRDVLIKGGDGVSGATMQLYESQFQQKIGDALHLVVDNEWAIPLTALKHGGHTIFAKQERNGRPSDRSDHRSFNVVLAPPQISTPQEGGKQPRTWTLEGVGLPFAHVEIWCEGAAEPWLSNIPVPASGNWRQQVTQLVGTYIICARQLFTDDNKTHESAFTEYLTYDVVPAAPFVETPVEDERVGRQLVVSGFGVPGDTATVTLGATTQSTVVLEDRTWSMAVEVQADGERVLEVKAMLDGFESDTTSRKVVAGLYLPIVKEPAAGRRVHDPVAFSGVGEEGGGQVVSWFDPEQKWTPLLPVAANQWRGESDVSLPPGGTWCRFRQTLTSQAGVSDWAESARFEVEPVPRDADSRKADERS</sequence>
<accession>A0A423P7L8</accession>
<protein>
    <submittedName>
        <fullName evidence="1">Uncharacterized protein</fullName>
    </submittedName>
</protein>
<dbReference type="Proteomes" id="UP000283619">
    <property type="component" value="Unassembled WGS sequence"/>
</dbReference>
<dbReference type="EMBL" id="MOBZ01000007">
    <property type="protein sequence ID" value="ROO10417.1"/>
    <property type="molecule type" value="Genomic_DNA"/>
</dbReference>
<name>A0A423P7L8_PSEFL</name>